<evidence type="ECO:0008006" key="4">
    <source>
        <dbReference type="Google" id="ProtNLM"/>
    </source>
</evidence>
<keyword evidence="1" id="KW-0732">Signal</keyword>
<sequence>MEATMIRQAAVVLAAVGSVMAAGMAQAASFDGNWSVLLTTSKGNCDKAYRFPVLVSGGRISYAGQSGATAQGGVNPSGQVSARFARGGDTLAASGRVKGDFGMGTWQSPTRECAGSWTAEKR</sequence>
<evidence type="ECO:0000313" key="3">
    <source>
        <dbReference type="Proteomes" id="UP000239772"/>
    </source>
</evidence>
<feature type="signal peptide" evidence="1">
    <location>
        <begin position="1"/>
        <end position="27"/>
    </location>
</feature>
<comment type="caution">
    <text evidence="2">The sequence shown here is derived from an EMBL/GenBank/DDBJ whole genome shotgun (WGS) entry which is preliminary data.</text>
</comment>
<gene>
    <name evidence="2" type="ORF">SLNSH_23255</name>
</gene>
<protein>
    <recommendedName>
        <fullName evidence="4">Heme utilization protein</fullName>
    </recommendedName>
</protein>
<organism evidence="2 3">
    <name type="scientific">Alsobacter soli</name>
    <dbReference type="NCBI Taxonomy" id="2109933"/>
    <lineage>
        <taxon>Bacteria</taxon>
        <taxon>Pseudomonadati</taxon>
        <taxon>Pseudomonadota</taxon>
        <taxon>Alphaproteobacteria</taxon>
        <taxon>Hyphomicrobiales</taxon>
        <taxon>Alsobacteraceae</taxon>
        <taxon>Alsobacter</taxon>
    </lineage>
</organism>
<accession>A0A2T1HLT2</accession>
<evidence type="ECO:0000256" key="1">
    <source>
        <dbReference type="SAM" id="SignalP"/>
    </source>
</evidence>
<feature type="chain" id="PRO_5015642826" description="Heme utilization protein" evidence="1">
    <location>
        <begin position="28"/>
        <end position="122"/>
    </location>
</feature>
<dbReference type="AlphaFoldDB" id="A0A2T1HLT2"/>
<reference evidence="3" key="1">
    <citation type="submission" date="2018-03" db="EMBL/GenBank/DDBJ databases">
        <authorList>
            <person name="Sun L."/>
            <person name="Liu H."/>
            <person name="Chen W."/>
            <person name="Huang K."/>
            <person name="Liu W."/>
            <person name="Gao X."/>
        </authorList>
    </citation>
    <scope>NUCLEOTIDE SEQUENCE [LARGE SCALE GENOMIC DNA]</scope>
    <source>
        <strain evidence="3">SH9</strain>
    </source>
</reference>
<dbReference type="EMBL" id="PVZS01000047">
    <property type="protein sequence ID" value="PSC02596.1"/>
    <property type="molecule type" value="Genomic_DNA"/>
</dbReference>
<dbReference type="Proteomes" id="UP000239772">
    <property type="component" value="Unassembled WGS sequence"/>
</dbReference>
<keyword evidence="3" id="KW-1185">Reference proteome</keyword>
<proteinExistence type="predicted"/>
<name>A0A2T1HLT2_9HYPH</name>
<evidence type="ECO:0000313" key="2">
    <source>
        <dbReference type="EMBL" id="PSC02596.1"/>
    </source>
</evidence>